<feature type="domain" description="DUF4333" evidence="2">
    <location>
        <begin position="27"/>
        <end position="101"/>
    </location>
</feature>
<name>A0A378YTM2_9NOCA</name>
<dbReference type="InterPro" id="IPR025637">
    <property type="entry name" value="DUF4333"/>
</dbReference>
<dbReference type="OrthoDB" id="3568721at2"/>
<dbReference type="AlphaFoldDB" id="A0A378YTM2"/>
<dbReference type="Proteomes" id="UP000255467">
    <property type="component" value="Unassembled WGS sequence"/>
</dbReference>
<evidence type="ECO:0000259" key="2">
    <source>
        <dbReference type="Pfam" id="PF14230"/>
    </source>
</evidence>
<organism evidence="3 4">
    <name type="scientific">Nocardia otitidiscaviarum</name>
    <dbReference type="NCBI Taxonomy" id="1823"/>
    <lineage>
        <taxon>Bacteria</taxon>
        <taxon>Bacillati</taxon>
        <taxon>Actinomycetota</taxon>
        <taxon>Actinomycetes</taxon>
        <taxon>Mycobacteriales</taxon>
        <taxon>Nocardiaceae</taxon>
        <taxon>Nocardia</taxon>
    </lineage>
</organism>
<keyword evidence="4" id="KW-1185">Reference proteome</keyword>
<accession>A0A378YTM2</accession>
<gene>
    <name evidence="3" type="ORF">NCTC1934_04128</name>
</gene>
<dbReference type="STRING" id="1406858.GCA_000710895_07129"/>
<dbReference type="Pfam" id="PF14230">
    <property type="entry name" value="DUF4333"/>
    <property type="match status" value="1"/>
</dbReference>
<feature type="chain" id="PRO_5039080894" description="DUF4333 domain-containing protein" evidence="1">
    <location>
        <begin position="31"/>
        <end position="113"/>
    </location>
</feature>
<sequence>MSALLSARRRSARALSAFVFVLGVALAATACSVSIGGDPVVEEAELESSLEQTLTDQVGVAPDAIDCPGDLRGKEGTTMRCTLTAGADTLGLTVTVTGTDGDTVNYDVQVDES</sequence>
<evidence type="ECO:0000313" key="3">
    <source>
        <dbReference type="EMBL" id="SUA80138.1"/>
    </source>
</evidence>
<dbReference type="RefSeq" id="WP_051037476.1">
    <property type="nucleotide sequence ID" value="NZ_UGRY01000002.1"/>
</dbReference>
<dbReference type="EMBL" id="UGRY01000002">
    <property type="protein sequence ID" value="SUA80138.1"/>
    <property type="molecule type" value="Genomic_DNA"/>
</dbReference>
<keyword evidence="1" id="KW-0732">Signal</keyword>
<reference evidence="3 4" key="1">
    <citation type="submission" date="2018-06" db="EMBL/GenBank/DDBJ databases">
        <authorList>
            <consortium name="Pathogen Informatics"/>
            <person name="Doyle S."/>
        </authorList>
    </citation>
    <scope>NUCLEOTIDE SEQUENCE [LARGE SCALE GENOMIC DNA]</scope>
    <source>
        <strain evidence="3 4">NCTC1934</strain>
    </source>
</reference>
<evidence type="ECO:0000313" key="4">
    <source>
        <dbReference type="Proteomes" id="UP000255467"/>
    </source>
</evidence>
<proteinExistence type="predicted"/>
<feature type="signal peptide" evidence="1">
    <location>
        <begin position="1"/>
        <end position="30"/>
    </location>
</feature>
<protein>
    <recommendedName>
        <fullName evidence="2">DUF4333 domain-containing protein</fullName>
    </recommendedName>
</protein>
<evidence type="ECO:0000256" key="1">
    <source>
        <dbReference type="SAM" id="SignalP"/>
    </source>
</evidence>